<keyword evidence="2" id="KW-1133">Transmembrane helix</keyword>
<dbReference type="NCBIfam" id="NF037970">
    <property type="entry name" value="vanZ_1"/>
    <property type="match status" value="1"/>
</dbReference>
<name>A0A9W6DCE7_9CLOT</name>
<keyword evidence="5" id="KW-1185">Reference proteome</keyword>
<protein>
    <recommendedName>
        <fullName evidence="3">VanZ-like domain-containing protein</fullName>
    </recommendedName>
</protein>
<feature type="domain" description="VanZ-like" evidence="3">
    <location>
        <begin position="74"/>
        <end position="176"/>
    </location>
</feature>
<evidence type="ECO:0000313" key="5">
    <source>
        <dbReference type="Proteomes" id="UP001057868"/>
    </source>
</evidence>
<gene>
    <name evidence="4" type="ORF">CFOLD11_40660</name>
</gene>
<feature type="transmembrane region" description="Helical" evidence="2">
    <location>
        <begin position="127"/>
        <end position="148"/>
    </location>
</feature>
<sequence length="188" mass="20816">MSSKPGVVSHNMSRAIVNILKEDKNTATRNGSINYQNKVSNNALNNGKSFSTQSNSGSKTQQNVQSSTGSSQKKSVQTVKNTNAKVSSNAAKLDYIVRKSAHTFEYIVLAVLVSASFFAFDKKGKQYLIYILFSCLFFAVTDEFHQSFVPSRTSLVSDVFIDFGGSLIGIFLFYLFYYKIFSSKSVRG</sequence>
<reference evidence="4" key="1">
    <citation type="journal article" date="2023" name="Int. J. Syst. Evol. Microbiol.">
        <title>&lt;i&gt;Clostridium folliculivorans&lt;/i&gt; sp. nov., isolated from soil samples of an organic paddy in Japan.</title>
        <authorList>
            <person name="Tazawa J."/>
            <person name="Kobayashi H."/>
            <person name="Tanizawa Y."/>
            <person name="Uchino A."/>
            <person name="Tanaka F."/>
            <person name="Urashima Y."/>
            <person name="Miura S."/>
            <person name="Sakamoto M."/>
            <person name="Ohkuma M."/>
            <person name="Tohno M."/>
        </authorList>
    </citation>
    <scope>NUCLEOTIDE SEQUENCE</scope>
    <source>
        <strain evidence="4">D1-1</strain>
    </source>
</reference>
<feature type="region of interest" description="Disordered" evidence="1">
    <location>
        <begin position="44"/>
        <end position="80"/>
    </location>
</feature>
<keyword evidence="2" id="KW-0812">Transmembrane</keyword>
<comment type="caution">
    <text evidence="4">The sequence shown here is derived from an EMBL/GenBank/DDBJ whole genome shotgun (WGS) entry which is preliminary data.</text>
</comment>
<keyword evidence="2" id="KW-0472">Membrane</keyword>
<dbReference type="InterPro" id="IPR006976">
    <property type="entry name" value="VanZ-like"/>
</dbReference>
<feature type="transmembrane region" description="Helical" evidence="2">
    <location>
        <begin position="103"/>
        <end position="120"/>
    </location>
</feature>
<evidence type="ECO:0000313" key="4">
    <source>
        <dbReference type="EMBL" id="GKU27239.1"/>
    </source>
</evidence>
<dbReference type="Pfam" id="PF04892">
    <property type="entry name" value="VanZ"/>
    <property type="match status" value="1"/>
</dbReference>
<dbReference type="Proteomes" id="UP001057868">
    <property type="component" value="Unassembled WGS sequence"/>
</dbReference>
<proteinExistence type="predicted"/>
<organism evidence="4 5">
    <name type="scientific">Clostridium folliculivorans</name>
    <dbReference type="NCBI Taxonomy" id="2886038"/>
    <lineage>
        <taxon>Bacteria</taxon>
        <taxon>Bacillati</taxon>
        <taxon>Bacillota</taxon>
        <taxon>Clostridia</taxon>
        <taxon>Eubacteriales</taxon>
        <taxon>Clostridiaceae</taxon>
        <taxon>Clostridium</taxon>
    </lineage>
</organism>
<dbReference type="EMBL" id="BQXY01000010">
    <property type="protein sequence ID" value="GKU27239.1"/>
    <property type="molecule type" value="Genomic_DNA"/>
</dbReference>
<evidence type="ECO:0000256" key="1">
    <source>
        <dbReference type="SAM" id="MobiDB-lite"/>
    </source>
</evidence>
<accession>A0A9W6DCE7</accession>
<evidence type="ECO:0000259" key="3">
    <source>
        <dbReference type="Pfam" id="PF04892"/>
    </source>
</evidence>
<feature type="transmembrane region" description="Helical" evidence="2">
    <location>
        <begin position="160"/>
        <end position="178"/>
    </location>
</feature>
<dbReference type="AlphaFoldDB" id="A0A9W6DCE7"/>
<evidence type="ECO:0000256" key="2">
    <source>
        <dbReference type="SAM" id="Phobius"/>
    </source>
</evidence>